<dbReference type="AlphaFoldDB" id="A1ZDV6"/>
<reference evidence="2 3" key="1">
    <citation type="submission" date="2007-01" db="EMBL/GenBank/DDBJ databases">
        <authorList>
            <person name="Haygood M."/>
            <person name="Podell S."/>
            <person name="Anderson C."/>
            <person name="Hopkinson B."/>
            <person name="Roe K."/>
            <person name="Barbeau K."/>
            <person name="Gaasterland T."/>
            <person name="Ferriera S."/>
            <person name="Johnson J."/>
            <person name="Kravitz S."/>
            <person name="Beeson K."/>
            <person name="Sutton G."/>
            <person name="Rogers Y.-H."/>
            <person name="Friedman R."/>
            <person name="Frazier M."/>
            <person name="Venter J.C."/>
        </authorList>
    </citation>
    <scope>NUCLEOTIDE SEQUENCE [LARGE SCALE GENOMIC DNA]</scope>
    <source>
        <strain evidence="2 3">ATCC 23134</strain>
    </source>
</reference>
<dbReference type="eggNOG" id="COG3653">
    <property type="taxonomic scope" value="Bacteria"/>
</dbReference>
<dbReference type="RefSeq" id="WP_002693815.1">
    <property type="nucleotide sequence ID" value="NZ_AAWS01000003.1"/>
</dbReference>
<evidence type="ECO:0000313" key="3">
    <source>
        <dbReference type="Proteomes" id="UP000004095"/>
    </source>
</evidence>
<dbReference type="EMBL" id="AAWS01000003">
    <property type="protein sequence ID" value="EAY31264.1"/>
    <property type="molecule type" value="Genomic_DNA"/>
</dbReference>
<dbReference type="InterPro" id="IPR011059">
    <property type="entry name" value="Metal-dep_hydrolase_composite"/>
</dbReference>
<organism evidence="2 3">
    <name type="scientific">Microscilla marina ATCC 23134</name>
    <dbReference type="NCBI Taxonomy" id="313606"/>
    <lineage>
        <taxon>Bacteria</taxon>
        <taxon>Pseudomonadati</taxon>
        <taxon>Bacteroidota</taxon>
        <taxon>Cytophagia</taxon>
        <taxon>Cytophagales</taxon>
        <taxon>Microscillaceae</taxon>
        <taxon>Microscilla</taxon>
    </lineage>
</organism>
<dbReference type="GO" id="GO:0016810">
    <property type="term" value="F:hydrolase activity, acting on carbon-nitrogen (but not peptide) bonds"/>
    <property type="evidence" value="ECO:0007669"/>
    <property type="project" value="InterPro"/>
</dbReference>
<gene>
    <name evidence="2" type="ORF">M23134_04097</name>
</gene>
<dbReference type="SUPFAM" id="SSF51556">
    <property type="entry name" value="Metallo-dependent hydrolases"/>
    <property type="match status" value="1"/>
</dbReference>
<proteinExistence type="predicted"/>
<sequence>MEENKEHKADNRRSALKKIAIAGTAAIFSPSILVGQDLSDQYKMVIKGGRVFTEGALKSLEVGITHADKLKLSPTPLEASKVINASGKIVSPGFIDILGDNASNPRQTYRLFEKYKVSDGVTTVLQMHGGAMFPKSFHNTFDRLPHYTNFGVSIFVMRLRLKYSLAQRYRYVEQGLEQGALAVAHSMEYQPDTTYAEVLQYAKLAKKYDRPLFLHLRYSDEKRELEGVKEAIRLAKESGGARVHIDHLHSTGGTFNMAKALELIQNANNMGLEITCCVYPYSYWATYIVSKRFAPGWRKRFGMTYTDLTVVGTGKKITAQTFPLYRKRHGVLVAVPEGTMPFEKTINLALQTDFCMIGSDGGIQSAPRANNHPRGAGCFATAVRHGMDIGMSLEKVLDKVTTLPGRLMRPSMNDRAVLKDGNIADVTIFDPKTIRGKASVANPNQFSEGIDTVIVNGEVAYQNKKLLKSAGKPIFYGK</sequence>
<dbReference type="InterPro" id="IPR006680">
    <property type="entry name" value="Amidohydro-rel"/>
</dbReference>
<evidence type="ECO:0000259" key="1">
    <source>
        <dbReference type="Pfam" id="PF01979"/>
    </source>
</evidence>
<dbReference type="Proteomes" id="UP000004095">
    <property type="component" value="Unassembled WGS sequence"/>
</dbReference>
<feature type="domain" description="Amidohydrolase-related" evidence="1">
    <location>
        <begin position="117"/>
        <end position="459"/>
    </location>
</feature>
<accession>A1ZDV6</accession>
<dbReference type="Gene3D" id="2.30.40.10">
    <property type="entry name" value="Urease, subunit C, domain 1"/>
    <property type="match status" value="1"/>
</dbReference>
<dbReference type="Pfam" id="PF01979">
    <property type="entry name" value="Amidohydro_1"/>
    <property type="match status" value="1"/>
</dbReference>
<dbReference type="OrthoDB" id="9775607at2"/>
<dbReference type="Gene3D" id="3.20.20.140">
    <property type="entry name" value="Metal-dependent hydrolases"/>
    <property type="match status" value="1"/>
</dbReference>
<protein>
    <submittedName>
        <fullName evidence="2">NdaD D-aminoacylase, putative</fullName>
    </submittedName>
</protein>
<keyword evidence="3" id="KW-1185">Reference proteome</keyword>
<evidence type="ECO:0000313" key="2">
    <source>
        <dbReference type="EMBL" id="EAY31264.1"/>
    </source>
</evidence>
<name>A1ZDV6_MICM2</name>
<dbReference type="InterPro" id="IPR032466">
    <property type="entry name" value="Metal_Hydrolase"/>
</dbReference>
<comment type="caution">
    <text evidence="2">The sequence shown here is derived from an EMBL/GenBank/DDBJ whole genome shotgun (WGS) entry which is preliminary data.</text>
</comment>
<dbReference type="SUPFAM" id="SSF51338">
    <property type="entry name" value="Composite domain of metallo-dependent hydrolases"/>
    <property type="match status" value="1"/>
</dbReference>